<evidence type="ECO:0008006" key="3">
    <source>
        <dbReference type="Google" id="ProtNLM"/>
    </source>
</evidence>
<dbReference type="STRING" id="388950.GCA_001611675_03305"/>
<dbReference type="Proteomes" id="UP000182491">
    <property type="component" value="Unassembled WGS sequence"/>
</dbReference>
<name>A0A1I7FFM9_9BACT</name>
<accession>A0A1I7FFM9</accession>
<protein>
    <recommendedName>
        <fullName evidence="3">SH3 domain-containing protein</fullName>
    </recommendedName>
</protein>
<sequence>MNQLFAFVLLIASVVHFRTSETTSELLIDPEYKGNITIYDQPSGKVIAAVKQNFDEEDFLFLTATKQTTDFFYGTLEYSISGKQGKGWIKKGKFIGIYARNYDAGKTLSLYAEPRKSSKTTFTIQNYDNRLYQVTSINKGWVYVKVEHQGKIKQGWLAPDMQCANAYSTCN</sequence>
<evidence type="ECO:0000313" key="2">
    <source>
        <dbReference type="Proteomes" id="UP000182491"/>
    </source>
</evidence>
<evidence type="ECO:0000313" key="1">
    <source>
        <dbReference type="EMBL" id="SFU35002.1"/>
    </source>
</evidence>
<organism evidence="1 2">
    <name type="scientific">Pontibacter akesuensis</name>
    <dbReference type="NCBI Taxonomy" id="388950"/>
    <lineage>
        <taxon>Bacteria</taxon>
        <taxon>Pseudomonadati</taxon>
        <taxon>Bacteroidota</taxon>
        <taxon>Cytophagia</taxon>
        <taxon>Cytophagales</taxon>
        <taxon>Hymenobacteraceae</taxon>
        <taxon>Pontibacter</taxon>
    </lineage>
</organism>
<dbReference type="EMBL" id="FPCA01000001">
    <property type="protein sequence ID" value="SFU35002.1"/>
    <property type="molecule type" value="Genomic_DNA"/>
</dbReference>
<dbReference type="RefSeq" id="WP_068839168.1">
    <property type="nucleotide sequence ID" value="NZ_BMXC01000001.1"/>
</dbReference>
<keyword evidence="2" id="KW-1185">Reference proteome</keyword>
<dbReference type="AlphaFoldDB" id="A0A1I7FFM9"/>
<dbReference type="OrthoDB" id="1443137at2"/>
<proteinExistence type="predicted"/>
<reference evidence="2" key="1">
    <citation type="submission" date="2016-10" db="EMBL/GenBank/DDBJ databases">
        <authorList>
            <person name="Varghese N."/>
        </authorList>
    </citation>
    <scope>NUCLEOTIDE SEQUENCE [LARGE SCALE GENOMIC DNA]</scope>
    <source>
        <strain evidence="2">DSM 18820</strain>
    </source>
</reference>
<gene>
    <name evidence="1" type="ORF">SAMN04487941_0167</name>
</gene>